<dbReference type="Pfam" id="PF03217">
    <property type="entry name" value="SlpA"/>
    <property type="match status" value="2"/>
</dbReference>
<sequence length="1796" mass="186242">MFKNDSNLTSVDFTQNTLSEVTDISHMFENDTKLETMTTATLSTDSGKSFKKLTDTSYAFANDVLLTNLDSLKAWQGWYLTDLSGMFKNDAKITSLNLSNLGWNTFGGHPNTGDSSVGEGMFDGTNLQSITLSPSLSFSTNTALTSTSGGQWVSAVGKNSGKTFNFLGVPMIDSSGTATGGIGSLYTGTAVSNDIQLIYSATQIPNGTAVSNLITINTNHGEISFVAQGIVGQTSSVNIPDTFKFEDGNTYTRSSDSPATVDVTFDQTQATAPGIATYVGAANAETTVNVTNPDGSTSKLTIPAGNYGDKDVTVSPDAITGYVTPSVNVSYGADGTPTITQDGTTIDSTNSVTYTGVTNAETSVNVTNPDGSTSKLTIPAGKYGDNNVTVSPDPVTGYDTPIVTVSYGTDGTPIVTENGTTINDTTPVTYTGVANAETSVNVNNPDGSTSKLTIPAGNYGDKDVTVSPDPVTGYVTPIVTVSYGTDGTPIVTENGTTINDTTPVTYTGVTNAETSVNVNNPDGSTSKLTIPAGKYGDKDVTVSPDPVTGYVTPIVTVSYGTDGTPIVTENGTTINDTTPVTYTGVANAETSVNVNNPDGSTSKLTIPAGNYGDKNVTVSPDPITGYDTPIVTVSYGTDGTPIVTENGTTINDTTPVTYTGVTNAETSVNVTNPDGSTSKLTIPAGNYGDKDVTVTVPAKEGYLPTTVNVSYGTDGTPTVTQNGTTINDTTPVTYTGVANAETSVNVNNPDGSTSKLTIPAGKYGDKNVTVSPDAITGYVTPIVTVSYGTDGTPTITQNGTTINDTTPVTYTGVTNAETSVNVTNPDGSTSKLTIPAGKYGDKNVTVSPDPVAGYDTPIVTVSYGTDGTPIVTENGTTINDTTPVTYTGVANAETSVNVTNPDGSTSKLTIPAGNYGDKDVTISPDPVTGYDTPIVTVSYGTDGTPTVTQNGTTINDTTPVTYTGVTNAETSVNVTNPDGSTSKLTIPAGKYGDKDVTVTVPAKEGYLPTTVNVSYGTDGTPTITQDGTTIDSTNSVTYTGVANAESSVNVTNPDGSTSKLTIPAGKYGDKNVTVSPDPITGYDTPIVTVSYGTDGTPIVTENGTTINDTTPVTYTGVTNAESSVNVTNPDGSTSKLTIPAGKYGDKDVTVTVPAKEGYLPTTVNVSYGTDGTPTVTQNGTTINDTTPVTYTGVTNPESSVNVTNPDGSTSKLTIPAGKYGDKDVTVTVPAKEGYLPTTVNVSYGTDGTPTVTQDGTTINDTTPVTYTGVTNAETSVNVTNPDGSTSKLTIPAGKYGDNNVTVSPDPVTGYDTPIVTVSYGTDGTPIVTENGTTINDTTPVTYTGVANAESSVNVTNPDGSTSKLTIPAGKYGDKDVTVTAPAKEGYLPTTVNVSYGTDGTPTVTQNGTTINDTTPVTYTGVTNPESSVNVTNPDGSTSKLAIPAGKYGDKDVTVTVPAKEGYLPTTVNVSYGTDGTPTVTQDGTTISDTNPVTYTGVTNPAQTLTVNNPDGTTSELTVPEGKFGDAPVTVTAPTVSGYSAPSVIVTYNSDGTSTITDANDVTKTITSADDLSYTRKSSGGSSTVNSGEGVIEQKVQTISTYSDQPDVELYQLSSDNKMSQITNRSLATASNWYSDATVTIDGVSYYRVATNEWAKMSQAYPYQALNLHIRTYNDSEKALYKAEDIVISNETLAPSSSWMTDRETYVINNTKYYRVATNEFVNADDVYIYSPVSMVVTTHSNQYTTLYDAKGVAVTNRSLNSNSSWKTDSITYINGDKYYRVATNEFVKASDVDVNH</sequence>
<feature type="domain" description="S-layer protein C-terminal" evidence="1">
    <location>
        <begin position="1686"/>
        <end position="1723"/>
    </location>
</feature>
<gene>
    <name evidence="2" type="ORF">ACFQAV_01315</name>
</gene>
<evidence type="ECO:0000259" key="1">
    <source>
        <dbReference type="Pfam" id="PF03217"/>
    </source>
</evidence>
<name>A0ABW1RI11_9LACO</name>
<dbReference type="InterPro" id="IPR024968">
    <property type="entry name" value="SlpA_C_lactobacillus"/>
</dbReference>
<reference evidence="3" key="1">
    <citation type="journal article" date="2019" name="Int. J. Syst. Evol. Microbiol.">
        <title>The Global Catalogue of Microorganisms (GCM) 10K type strain sequencing project: providing services to taxonomists for standard genome sequencing and annotation.</title>
        <authorList>
            <consortium name="The Broad Institute Genomics Platform"/>
            <consortium name="The Broad Institute Genome Sequencing Center for Infectious Disease"/>
            <person name="Wu L."/>
            <person name="Ma J."/>
        </authorList>
    </citation>
    <scope>NUCLEOTIDE SEQUENCE [LARGE SCALE GENOMIC DNA]</scope>
    <source>
        <strain evidence="3">CCM 8927</strain>
    </source>
</reference>
<dbReference type="EMBL" id="JBHSSF010000006">
    <property type="protein sequence ID" value="MFC6175456.1"/>
    <property type="molecule type" value="Genomic_DNA"/>
</dbReference>
<feature type="domain" description="S-layer protein C-terminal" evidence="1">
    <location>
        <begin position="1744"/>
        <end position="1790"/>
    </location>
</feature>
<protein>
    <submittedName>
        <fullName evidence="2">SLAP domain-containing protein</fullName>
    </submittedName>
</protein>
<evidence type="ECO:0000313" key="2">
    <source>
        <dbReference type="EMBL" id="MFC6175456.1"/>
    </source>
</evidence>
<accession>A0ABW1RI11</accession>
<dbReference type="RefSeq" id="WP_373278806.1">
    <property type="nucleotide sequence ID" value="NZ_BJDF01000025.1"/>
</dbReference>
<dbReference type="Proteomes" id="UP001596288">
    <property type="component" value="Unassembled WGS sequence"/>
</dbReference>
<keyword evidence="3" id="KW-1185">Reference proteome</keyword>
<comment type="caution">
    <text evidence="2">The sequence shown here is derived from an EMBL/GenBank/DDBJ whole genome shotgun (WGS) entry which is preliminary data.</text>
</comment>
<proteinExistence type="predicted"/>
<organism evidence="2 3">
    <name type="scientific">Companilactobacillus huachuanensis</name>
    <dbReference type="NCBI Taxonomy" id="2559914"/>
    <lineage>
        <taxon>Bacteria</taxon>
        <taxon>Bacillati</taxon>
        <taxon>Bacillota</taxon>
        <taxon>Bacilli</taxon>
        <taxon>Lactobacillales</taxon>
        <taxon>Lactobacillaceae</taxon>
        <taxon>Companilactobacillus</taxon>
    </lineage>
</organism>
<evidence type="ECO:0000313" key="3">
    <source>
        <dbReference type="Proteomes" id="UP001596288"/>
    </source>
</evidence>